<sequence>MRTKLLLCLLSLLSTLAWGDGRSVQQLSELDSRSQLLCASALLYFTPLERDPDPRALTAVFYHLQSLDTTIVQLGQPAELEQPLRVMQQLFRELDGLPRSQRQRYPQLLQQLLAEQQKLREAAAKLQAPLTLAEVQARLPLNAQSSDLASLLLDYQLRHYPLPEQTRTPLATDALQALDRRIEQRFDTLMTRYPAHLAELRKIQSSYHFVRAELQQSTSQTHGGAEFYLGRAVTDLEELALTVAGEANVPSTASNAN</sequence>
<proteinExistence type="predicted"/>
<organism evidence="2 3">
    <name type="scientific">Zestomonas insulae</name>
    <dbReference type="NCBI Taxonomy" id="2809017"/>
    <lineage>
        <taxon>Bacteria</taxon>
        <taxon>Pseudomonadati</taxon>
        <taxon>Pseudomonadota</taxon>
        <taxon>Gammaproteobacteria</taxon>
        <taxon>Pseudomonadales</taxon>
        <taxon>Pseudomonadaceae</taxon>
        <taxon>Zestomonas</taxon>
    </lineage>
</organism>
<evidence type="ECO:0000313" key="2">
    <source>
        <dbReference type="EMBL" id="MBM7060453.1"/>
    </source>
</evidence>
<dbReference type="RefSeq" id="WP_204915574.1">
    <property type="nucleotide sequence ID" value="NZ_JAFEUP010000002.1"/>
</dbReference>
<evidence type="ECO:0000313" key="3">
    <source>
        <dbReference type="Proteomes" id="UP000717995"/>
    </source>
</evidence>
<reference evidence="2 3" key="1">
    <citation type="submission" date="2021-02" db="EMBL/GenBank/DDBJ databases">
        <authorList>
            <person name="Lee D.-H."/>
        </authorList>
    </citation>
    <scope>NUCLEOTIDE SEQUENCE [LARGE SCALE GENOMIC DNA]</scope>
    <source>
        <strain evidence="2 3">UL073</strain>
    </source>
</reference>
<comment type="caution">
    <text evidence="2">The sequence shown here is derived from an EMBL/GenBank/DDBJ whole genome shotgun (WGS) entry which is preliminary data.</text>
</comment>
<dbReference type="Proteomes" id="UP000717995">
    <property type="component" value="Unassembled WGS sequence"/>
</dbReference>
<keyword evidence="3" id="KW-1185">Reference proteome</keyword>
<keyword evidence="1" id="KW-0732">Signal</keyword>
<protein>
    <submittedName>
        <fullName evidence="2">Uncharacterized protein</fullName>
    </submittedName>
</protein>
<accession>A0ABS2IF38</accession>
<dbReference type="EMBL" id="JAFEUP010000002">
    <property type="protein sequence ID" value="MBM7060453.1"/>
    <property type="molecule type" value="Genomic_DNA"/>
</dbReference>
<name>A0ABS2IF38_9GAMM</name>
<feature type="signal peptide" evidence="1">
    <location>
        <begin position="1"/>
        <end position="19"/>
    </location>
</feature>
<feature type="chain" id="PRO_5047329141" evidence="1">
    <location>
        <begin position="20"/>
        <end position="257"/>
    </location>
</feature>
<gene>
    <name evidence="2" type="ORF">JQX08_07015</name>
</gene>
<evidence type="ECO:0000256" key="1">
    <source>
        <dbReference type="SAM" id="SignalP"/>
    </source>
</evidence>